<gene>
    <name evidence="2" type="ORF">J0J69_08800</name>
    <name evidence="3" type="ORF">J0J70_05180</name>
</gene>
<evidence type="ECO:0000313" key="3">
    <source>
        <dbReference type="EMBL" id="UUF09354.1"/>
    </source>
</evidence>
<dbReference type="Proteomes" id="UP001058072">
    <property type="component" value="Chromosome"/>
</dbReference>
<dbReference type="Proteomes" id="UP001058016">
    <property type="component" value="Chromosome"/>
</dbReference>
<sequence length="74" mass="8685">MEIFDYLVTGSLLMIVSAIFYLPVYFILRRKMIPILKQLSWALLGGVIGCMAYEIIVRLFFTKHEFESKAFEMK</sequence>
<keyword evidence="1" id="KW-0472">Membrane</keyword>
<feature type="transmembrane region" description="Helical" evidence="1">
    <location>
        <begin position="40"/>
        <end position="61"/>
    </location>
</feature>
<proteinExistence type="predicted"/>
<evidence type="ECO:0000256" key="1">
    <source>
        <dbReference type="SAM" id="Phobius"/>
    </source>
</evidence>
<dbReference type="RefSeq" id="WP_055277616.1">
    <property type="nucleotide sequence ID" value="NZ_CP071249.1"/>
</dbReference>
<organism evidence="3 5">
    <name type="scientific">Turicibacter bilis</name>
    <dbReference type="NCBI Taxonomy" id="2735723"/>
    <lineage>
        <taxon>Bacteria</taxon>
        <taxon>Bacillati</taxon>
        <taxon>Bacillota</taxon>
        <taxon>Erysipelotrichia</taxon>
        <taxon>Erysipelotrichales</taxon>
        <taxon>Turicibacteraceae</taxon>
        <taxon>Turicibacter</taxon>
    </lineage>
</organism>
<evidence type="ECO:0000313" key="2">
    <source>
        <dbReference type="EMBL" id="UUF05190.1"/>
    </source>
</evidence>
<keyword evidence="1" id="KW-1133">Transmembrane helix</keyword>
<reference evidence="3 4" key="1">
    <citation type="submission" date="2021-03" db="EMBL/GenBank/DDBJ databases">
        <title>Comparative Genomics and Metabolomics in the genus Turicibacter.</title>
        <authorList>
            <person name="Maki J."/>
            <person name="Looft T."/>
        </authorList>
    </citation>
    <scope>NUCLEOTIDE SEQUENCE</scope>
    <source>
        <strain evidence="3">ISU324</strain>
        <strain evidence="2 4">MMM721</strain>
    </source>
</reference>
<evidence type="ECO:0000313" key="4">
    <source>
        <dbReference type="Proteomes" id="UP001058016"/>
    </source>
</evidence>
<protein>
    <submittedName>
        <fullName evidence="3">Uncharacterized protein</fullName>
    </submittedName>
</protein>
<evidence type="ECO:0000313" key="5">
    <source>
        <dbReference type="Proteomes" id="UP001058072"/>
    </source>
</evidence>
<name>A0A9Q9CML1_9FIRM</name>
<dbReference type="EMBL" id="CP071250">
    <property type="protein sequence ID" value="UUF09354.1"/>
    <property type="molecule type" value="Genomic_DNA"/>
</dbReference>
<dbReference type="AlphaFoldDB" id="A0A9Q9CML1"/>
<keyword evidence="1" id="KW-0812">Transmembrane</keyword>
<feature type="transmembrane region" description="Helical" evidence="1">
    <location>
        <begin position="6"/>
        <end position="28"/>
    </location>
</feature>
<dbReference type="EMBL" id="CP071249">
    <property type="protein sequence ID" value="UUF05190.1"/>
    <property type="molecule type" value="Genomic_DNA"/>
</dbReference>
<accession>A0A9Q9CML1</accession>
<keyword evidence="4" id="KW-1185">Reference proteome</keyword>